<reference evidence="2" key="2">
    <citation type="submission" date="2020-09" db="EMBL/GenBank/DDBJ databases">
        <authorList>
            <person name="Sun Q."/>
            <person name="Ohkuma M."/>
        </authorList>
    </citation>
    <scope>NUCLEOTIDE SEQUENCE</scope>
    <source>
        <strain evidence="2">JCM 19018</strain>
    </source>
</reference>
<keyword evidence="1" id="KW-0812">Transmembrane</keyword>
<keyword evidence="1" id="KW-0472">Membrane</keyword>
<dbReference type="AlphaFoldDB" id="A0A830F0X1"/>
<protein>
    <submittedName>
        <fullName evidence="2">Uncharacterized protein</fullName>
    </submittedName>
</protein>
<reference evidence="2" key="1">
    <citation type="journal article" date="2014" name="Int. J. Syst. Evol. Microbiol.">
        <title>Complete genome sequence of Corynebacterium casei LMG S-19264T (=DSM 44701T), isolated from a smear-ripened cheese.</title>
        <authorList>
            <consortium name="US DOE Joint Genome Institute (JGI-PGF)"/>
            <person name="Walter F."/>
            <person name="Albersmeier A."/>
            <person name="Kalinowski J."/>
            <person name="Ruckert C."/>
        </authorList>
    </citation>
    <scope>NUCLEOTIDE SEQUENCE</scope>
    <source>
        <strain evidence="2">JCM 19018</strain>
    </source>
</reference>
<accession>A0A830F0X1</accession>
<name>A0A830F0X1_9EURY</name>
<evidence type="ECO:0000313" key="2">
    <source>
        <dbReference type="EMBL" id="GGK64623.1"/>
    </source>
</evidence>
<organism evidence="2 3">
    <name type="scientific">Haloarcula sebkhae</name>
    <dbReference type="NCBI Taxonomy" id="932660"/>
    <lineage>
        <taxon>Archaea</taxon>
        <taxon>Methanobacteriati</taxon>
        <taxon>Methanobacteriota</taxon>
        <taxon>Stenosarchaea group</taxon>
        <taxon>Halobacteria</taxon>
        <taxon>Halobacteriales</taxon>
        <taxon>Haloarculaceae</taxon>
        <taxon>Haloarcula</taxon>
    </lineage>
</organism>
<evidence type="ECO:0000256" key="1">
    <source>
        <dbReference type="SAM" id="Phobius"/>
    </source>
</evidence>
<proteinExistence type="predicted"/>
<sequence length="163" mass="16769">MSSSSDPSLSLGDGSGKETLSGITTFLQADGDAGKVLSASIIGLIVSPVIAVVDVIYAVANFFSQPFNSAGDAIGSLLEGLFEAPGNLLIAGAEVSENVLRSIFSDTLAGLLAFPVTVALVIAGLFLVVRYLNEDETGDTLPGVPFDVPTDIFGVEEEDTIDE</sequence>
<keyword evidence="1" id="KW-1133">Transmembrane helix</keyword>
<dbReference type="EMBL" id="BMPD01000002">
    <property type="protein sequence ID" value="GGK64623.1"/>
    <property type="molecule type" value="Genomic_DNA"/>
</dbReference>
<dbReference type="RefSeq" id="WP_188976947.1">
    <property type="nucleotide sequence ID" value="NZ_BMPD01000002.1"/>
</dbReference>
<feature type="transmembrane region" description="Helical" evidence="1">
    <location>
        <begin position="108"/>
        <end position="132"/>
    </location>
</feature>
<gene>
    <name evidence="2" type="ORF">GCM10009067_16350</name>
</gene>
<dbReference type="Proteomes" id="UP000614221">
    <property type="component" value="Unassembled WGS sequence"/>
</dbReference>
<comment type="caution">
    <text evidence="2">The sequence shown here is derived from an EMBL/GenBank/DDBJ whole genome shotgun (WGS) entry which is preliminary data.</text>
</comment>
<dbReference type="OrthoDB" id="222241at2157"/>
<evidence type="ECO:0000313" key="3">
    <source>
        <dbReference type="Proteomes" id="UP000614221"/>
    </source>
</evidence>
<feature type="transmembrane region" description="Helical" evidence="1">
    <location>
        <begin position="36"/>
        <end position="60"/>
    </location>
</feature>